<name>A0A845ADV0_9SPHN</name>
<protein>
    <submittedName>
        <fullName evidence="1">Uncharacterized protein</fullName>
    </submittedName>
</protein>
<keyword evidence="2" id="KW-1185">Reference proteome</keyword>
<dbReference type="EMBL" id="WTYA01000001">
    <property type="protein sequence ID" value="MXP27667.1"/>
    <property type="molecule type" value="Genomic_DNA"/>
</dbReference>
<dbReference type="AlphaFoldDB" id="A0A845ADV0"/>
<organism evidence="1 2">
    <name type="scientific">Qipengyuania algicida</name>
    <dbReference type="NCBI Taxonomy" id="1836209"/>
    <lineage>
        <taxon>Bacteria</taxon>
        <taxon>Pseudomonadati</taxon>
        <taxon>Pseudomonadota</taxon>
        <taxon>Alphaproteobacteria</taxon>
        <taxon>Sphingomonadales</taxon>
        <taxon>Erythrobacteraceae</taxon>
        <taxon>Qipengyuania</taxon>
    </lineage>
</organism>
<dbReference type="Proteomes" id="UP000439780">
    <property type="component" value="Unassembled WGS sequence"/>
</dbReference>
<evidence type="ECO:0000313" key="2">
    <source>
        <dbReference type="Proteomes" id="UP000439780"/>
    </source>
</evidence>
<dbReference type="RefSeq" id="WP_160751936.1">
    <property type="nucleotide sequence ID" value="NZ_WTYA01000001.1"/>
</dbReference>
<proteinExistence type="predicted"/>
<sequence>MDLVDTPEVGKFSFSYQGTLNAGTPPGLFESFEGDRYVVVHACNGRLAIVLSHQRLHSLTILRLGPDKLASGNGLGSGEIEFLNEAPNNVYNLGTILVEDDGFISLRARYEGTEVEWTMFAATEDHVPHGSYDGWRISKWGSVFFEQTPPKAVIKPPYCLSPLFDQDS</sequence>
<evidence type="ECO:0000313" key="1">
    <source>
        <dbReference type="EMBL" id="MXP27667.1"/>
    </source>
</evidence>
<gene>
    <name evidence="1" type="ORF">GRI58_02375</name>
</gene>
<accession>A0A845ADV0</accession>
<reference evidence="1 2" key="1">
    <citation type="submission" date="2019-12" db="EMBL/GenBank/DDBJ databases">
        <title>Genomic-based taxomic classification of the family Erythrobacteraceae.</title>
        <authorList>
            <person name="Xu L."/>
        </authorList>
    </citation>
    <scope>NUCLEOTIDE SEQUENCE [LARGE SCALE GENOMIC DNA]</scope>
    <source>
        <strain evidence="1 2">KEMB 9005-328</strain>
    </source>
</reference>
<comment type="caution">
    <text evidence="1">The sequence shown here is derived from an EMBL/GenBank/DDBJ whole genome shotgun (WGS) entry which is preliminary data.</text>
</comment>